<dbReference type="Gene3D" id="2.60.40.1120">
    <property type="entry name" value="Carboxypeptidase-like, regulatory domain"/>
    <property type="match status" value="1"/>
</dbReference>
<dbReference type="InterPro" id="IPR023996">
    <property type="entry name" value="TonB-dep_OMP_SusC/RagA"/>
</dbReference>
<dbReference type="RefSeq" id="WP_380921517.1">
    <property type="nucleotide sequence ID" value="NZ_JBHUPE010000005.1"/>
</dbReference>
<dbReference type="PROSITE" id="PS52016">
    <property type="entry name" value="TONB_DEPENDENT_REC_3"/>
    <property type="match status" value="1"/>
</dbReference>
<keyword evidence="1" id="KW-0472">Membrane</keyword>
<dbReference type="InterPro" id="IPR023997">
    <property type="entry name" value="TonB-dep_OMP_SusC/RagA_CS"/>
</dbReference>
<dbReference type="SUPFAM" id="SSF56935">
    <property type="entry name" value="Porins"/>
    <property type="match status" value="1"/>
</dbReference>
<dbReference type="NCBIfam" id="TIGR04057">
    <property type="entry name" value="SusC_RagA_signa"/>
    <property type="match status" value="1"/>
</dbReference>
<gene>
    <name evidence="3" type="ORF">ACFS6I_14015</name>
</gene>
<comment type="subcellular location">
    <subcellularLocation>
        <location evidence="1">Cell outer membrane</location>
        <topology evidence="1">Multi-pass membrane protein</topology>
    </subcellularLocation>
</comment>
<sequence>MNNVENCYRCFEKYPGVCRWKKLKLVFTFVFLMVLHVNANTFSQTISYSKSNVSLTDFLKVVKSKTNYNIIAKGNLLKGKVLKNVKLVNTPLEEALQQVLFPLDLQYIMEKKAIIIIEKKEEVRKMSAVTKVNYTPIQIAAPLSQQEKIAVSGTVKDSLGTSISSVSVTVKGRSGTGTTTDQNGRYILDINKGETLIFRSVGYRPQEVPNVVNTILNVVLVSENQGIEEVVVVGFGTQKKESLVGAVTTISPKELKTSSSNLTTALQGRVAGMIAYQTSGEPGQDNAQFFIRGAASFGYKTEPLILIDGLELNSTDLARLQPNDIESFSILKDATSAAVYGARGANGVILVTTKRGREGKAILNFQLDRNTSAPTRNLELADPITYMIKANEAAINRSPEAVTPYFQSKIDATIAGMDPNLYPANDWMGMLLKKSTTNTKANMSIRGGGKVASYFVTGSMNTDNGILNVDKRNNFNNNIKLNSYSLRSNVDMKLTSSTDLAVRMYGNFDDYNGPLNGGSAVYSSIVNTNPVRFPAYYKPDEANEFTEHILFGNYQSSEGAGFYNNPYAEMVRGYQDYSRSLMLSQLELKQDLSEILLQGLKLRFMASTQRRSYFSISRKYNPYYYMLDEGSLMNGVYNLIQLNELTGSNTLDYGQSPKEVATSSYGELALNYDQVFADKHSVSALLVGILRNSIESTGNTTTLQTSLPYRNLGVSGRASYGYDSRYMVEFNFGLNGSERFHKDSRYGFFPSAGVAWNISNENFWNSMSDIVKQFKLRATYGFIGNDAIGGPGDRFFYLSDVNLNNSGMSYTFGENFTRNRPGVSINRYDNILITWEKSRRLNLGMDLNIKDFTIVADYSTDHRTNILMDRAFIPSTMGLAAPVRANVGKAKSEAFEASIDYNKGFSSGYWLGLRANFTYATNRYLVYEEPEFSKGEEYRSVIGNPLSQAYGLIAERLFIDEEDIRNSPLQTYGEYMPGDIKFRDINRDGRITDADRVPLGFPTSPEITVGFGFSMGYKGLDFSSFFSGLGRRSFWINYDATSPFIGDQRAFLKAYADDHWSEENKNLYALWPRLSSAVNNNNAQQSTWFMRDGSFLRLKQIELGYTLPDHWLSKLKISKLRVYALGNNLLTFSKFKLWDVELGGNAFNYPIQRVYNFGINLTF</sequence>
<accession>A0ABW5YXB7</accession>
<dbReference type="EMBL" id="JBHUPE010000005">
    <property type="protein sequence ID" value="MFD2905053.1"/>
    <property type="molecule type" value="Genomic_DNA"/>
</dbReference>
<protein>
    <submittedName>
        <fullName evidence="3">SusC/RagA family TonB-linked outer membrane protein</fullName>
    </submittedName>
</protein>
<keyword evidence="1" id="KW-0813">Transport</keyword>
<evidence type="ECO:0000259" key="2">
    <source>
        <dbReference type="Pfam" id="PF07715"/>
    </source>
</evidence>
<comment type="similarity">
    <text evidence="1">Belongs to the TonB-dependent receptor family.</text>
</comment>
<dbReference type="Pfam" id="PF13715">
    <property type="entry name" value="CarbopepD_reg_2"/>
    <property type="match status" value="1"/>
</dbReference>
<keyword evidence="1" id="KW-0998">Cell outer membrane</keyword>
<reference evidence="4" key="1">
    <citation type="journal article" date="2019" name="Int. J. Syst. Evol. Microbiol.">
        <title>The Global Catalogue of Microorganisms (GCM) 10K type strain sequencing project: providing services to taxonomists for standard genome sequencing and annotation.</title>
        <authorList>
            <consortium name="The Broad Institute Genomics Platform"/>
            <consortium name="The Broad Institute Genome Sequencing Center for Infectious Disease"/>
            <person name="Wu L."/>
            <person name="Ma J."/>
        </authorList>
    </citation>
    <scope>NUCLEOTIDE SEQUENCE [LARGE SCALE GENOMIC DNA]</scope>
    <source>
        <strain evidence="4">KCTC 22209</strain>
    </source>
</reference>
<keyword evidence="1" id="KW-0812">Transmembrane</keyword>
<keyword evidence="4" id="KW-1185">Reference proteome</keyword>
<evidence type="ECO:0000313" key="4">
    <source>
        <dbReference type="Proteomes" id="UP001597509"/>
    </source>
</evidence>
<dbReference type="InterPro" id="IPR008969">
    <property type="entry name" value="CarboxyPept-like_regulatory"/>
</dbReference>
<dbReference type="NCBIfam" id="TIGR04056">
    <property type="entry name" value="OMP_RagA_SusC"/>
    <property type="match status" value="1"/>
</dbReference>
<dbReference type="Gene3D" id="2.170.130.10">
    <property type="entry name" value="TonB-dependent receptor, plug domain"/>
    <property type="match status" value="1"/>
</dbReference>
<feature type="domain" description="TonB-dependent receptor plug" evidence="2">
    <location>
        <begin position="240"/>
        <end position="348"/>
    </location>
</feature>
<organism evidence="3 4">
    <name type="scientific">Sphingobacterium anhuiense</name>
    <dbReference type="NCBI Taxonomy" id="493780"/>
    <lineage>
        <taxon>Bacteria</taxon>
        <taxon>Pseudomonadati</taxon>
        <taxon>Bacteroidota</taxon>
        <taxon>Sphingobacteriia</taxon>
        <taxon>Sphingobacteriales</taxon>
        <taxon>Sphingobacteriaceae</taxon>
        <taxon>Sphingobacterium</taxon>
    </lineage>
</organism>
<dbReference type="SUPFAM" id="SSF49464">
    <property type="entry name" value="Carboxypeptidase regulatory domain-like"/>
    <property type="match status" value="1"/>
</dbReference>
<dbReference type="InterPro" id="IPR012910">
    <property type="entry name" value="Plug_dom"/>
</dbReference>
<dbReference type="InterPro" id="IPR039426">
    <property type="entry name" value="TonB-dep_rcpt-like"/>
</dbReference>
<comment type="caution">
    <text evidence="3">The sequence shown here is derived from an EMBL/GenBank/DDBJ whole genome shotgun (WGS) entry which is preliminary data.</text>
</comment>
<evidence type="ECO:0000256" key="1">
    <source>
        <dbReference type="PROSITE-ProRule" id="PRU01360"/>
    </source>
</evidence>
<proteinExistence type="inferred from homology"/>
<dbReference type="Pfam" id="PF07715">
    <property type="entry name" value="Plug"/>
    <property type="match status" value="1"/>
</dbReference>
<name>A0ABW5YXB7_9SPHI</name>
<dbReference type="InterPro" id="IPR037066">
    <property type="entry name" value="Plug_dom_sf"/>
</dbReference>
<keyword evidence="1" id="KW-1134">Transmembrane beta strand</keyword>
<dbReference type="Proteomes" id="UP001597509">
    <property type="component" value="Unassembled WGS sequence"/>
</dbReference>
<evidence type="ECO:0000313" key="3">
    <source>
        <dbReference type="EMBL" id="MFD2905053.1"/>
    </source>
</evidence>